<gene>
    <name evidence="1" type="ORF">JG688_00004246</name>
</gene>
<organism evidence="1 2">
    <name type="scientific">Phytophthora aleatoria</name>
    <dbReference type="NCBI Taxonomy" id="2496075"/>
    <lineage>
        <taxon>Eukaryota</taxon>
        <taxon>Sar</taxon>
        <taxon>Stramenopiles</taxon>
        <taxon>Oomycota</taxon>
        <taxon>Peronosporomycetes</taxon>
        <taxon>Peronosporales</taxon>
        <taxon>Peronosporaceae</taxon>
        <taxon>Phytophthora</taxon>
    </lineage>
</organism>
<evidence type="ECO:0000313" key="2">
    <source>
        <dbReference type="Proteomes" id="UP000709295"/>
    </source>
</evidence>
<comment type="caution">
    <text evidence="1">The sequence shown here is derived from an EMBL/GenBank/DDBJ whole genome shotgun (WGS) entry which is preliminary data.</text>
</comment>
<evidence type="ECO:0000313" key="1">
    <source>
        <dbReference type="EMBL" id="KAG6971881.1"/>
    </source>
</evidence>
<dbReference type="Proteomes" id="UP000709295">
    <property type="component" value="Unassembled WGS sequence"/>
</dbReference>
<dbReference type="EMBL" id="JAENGY010000148">
    <property type="protein sequence ID" value="KAG6971881.1"/>
    <property type="molecule type" value="Genomic_DNA"/>
</dbReference>
<dbReference type="AlphaFoldDB" id="A0A8J5MI38"/>
<sequence length="101" mass="11578">MDAATLGRLKREGPDEQVRKLVVNEMRWLRIPDFTNTASPRGGRQRRRSSLLMLLPGPVGESQCIPEATFEHNLANSSLFFVNRSFKHDADCGRRRQELQL</sequence>
<proteinExistence type="predicted"/>
<keyword evidence="2" id="KW-1185">Reference proteome</keyword>
<protein>
    <submittedName>
        <fullName evidence="1">Uncharacterized protein</fullName>
    </submittedName>
</protein>
<reference evidence="1" key="1">
    <citation type="submission" date="2021-01" db="EMBL/GenBank/DDBJ databases">
        <title>Phytophthora aleatoria, a newly-described species from Pinus radiata is distinct from Phytophthora cactorum isolates based on comparative genomics.</title>
        <authorList>
            <person name="Mcdougal R."/>
            <person name="Panda P."/>
            <person name="Williams N."/>
            <person name="Studholme D.J."/>
        </authorList>
    </citation>
    <scope>NUCLEOTIDE SEQUENCE</scope>
    <source>
        <strain evidence="1">NZFS 4037</strain>
    </source>
</reference>
<accession>A0A8J5MI38</accession>
<name>A0A8J5MI38_9STRA</name>